<sequence>MLRPSTKTPLLKLQRGGIRLGSGNSFVFGSSPFLRLGSQPSSLRATRSRESLERRVNFEFWKHPGANVVRKMAIEFPRSVKQQSEF</sequence>
<proteinExistence type="predicted"/>
<reference evidence="1 2" key="1">
    <citation type="submission" date="2021-06" db="EMBL/GenBank/DDBJ databases">
        <title>Caerostris extrusa draft genome.</title>
        <authorList>
            <person name="Kono N."/>
            <person name="Arakawa K."/>
        </authorList>
    </citation>
    <scope>NUCLEOTIDE SEQUENCE [LARGE SCALE GENOMIC DNA]</scope>
</reference>
<evidence type="ECO:0000313" key="2">
    <source>
        <dbReference type="Proteomes" id="UP001054945"/>
    </source>
</evidence>
<evidence type="ECO:0000313" key="1">
    <source>
        <dbReference type="EMBL" id="GIY03223.1"/>
    </source>
</evidence>
<dbReference type="AlphaFoldDB" id="A0AAV4Q0P1"/>
<organism evidence="1 2">
    <name type="scientific">Caerostris extrusa</name>
    <name type="common">Bark spider</name>
    <name type="synonym">Caerostris bankana</name>
    <dbReference type="NCBI Taxonomy" id="172846"/>
    <lineage>
        <taxon>Eukaryota</taxon>
        <taxon>Metazoa</taxon>
        <taxon>Ecdysozoa</taxon>
        <taxon>Arthropoda</taxon>
        <taxon>Chelicerata</taxon>
        <taxon>Arachnida</taxon>
        <taxon>Araneae</taxon>
        <taxon>Araneomorphae</taxon>
        <taxon>Entelegynae</taxon>
        <taxon>Araneoidea</taxon>
        <taxon>Araneidae</taxon>
        <taxon>Caerostris</taxon>
    </lineage>
</organism>
<comment type="caution">
    <text evidence="1">The sequence shown here is derived from an EMBL/GenBank/DDBJ whole genome shotgun (WGS) entry which is preliminary data.</text>
</comment>
<dbReference type="EMBL" id="BPLR01005556">
    <property type="protein sequence ID" value="GIY03223.1"/>
    <property type="molecule type" value="Genomic_DNA"/>
</dbReference>
<accession>A0AAV4Q0P1</accession>
<protein>
    <submittedName>
        <fullName evidence="1">Uncharacterized protein</fullName>
    </submittedName>
</protein>
<dbReference type="Proteomes" id="UP001054945">
    <property type="component" value="Unassembled WGS sequence"/>
</dbReference>
<gene>
    <name evidence="1" type="ORF">CEXT_576521</name>
</gene>
<name>A0AAV4Q0P1_CAEEX</name>
<keyword evidence="2" id="KW-1185">Reference proteome</keyword>